<dbReference type="InterPro" id="IPR029058">
    <property type="entry name" value="AB_hydrolase_fold"/>
</dbReference>
<dbReference type="RefSeq" id="XP_003041050.1">
    <property type="nucleotide sequence ID" value="XM_003041004.1"/>
</dbReference>
<dbReference type="OrthoDB" id="433474at2759"/>
<evidence type="ECO:0000259" key="2">
    <source>
        <dbReference type="Pfam" id="PF07859"/>
    </source>
</evidence>
<proteinExistence type="predicted"/>
<dbReference type="GO" id="GO:0016787">
    <property type="term" value="F:hydrolase activity"/>
    <property type="evidence" value="ECO:0007669"/>
    <property type="project" value="UniProtKB-KW"/>
</dbReference>
<keyword evidence="1" id="KW-0378">Hydrolase</keyword>
<dbReference type="PANTHER" id="PTHR48081">
    <property type="entry name" value="AB HYDROLASE SUPERFAMILY PROTEIN C4A8.06C"/>
    <property type="match status" value="1"/>
</dbReference>
<dbReference type="InParanoid" id="C7ZKQ6"/>
<dbReference type="SUPFAM" id="SSF53474">
    <property type="entry name" value="alpha/beta-Hydrolases"/>
    <property type="match status" value="1"/>
</dbReference>
<dbReference type="eggNOG" id="KOG1515">
    <property type="taxonomic scope" value="Eukaryota"/>
</dbReference>
<dbReference type="Proteomes" id="UP000005206">
    <property type="component" value="Chromosome 6"/>
</dbReference>
<dbReference type="AlphaFoldDB" id="C7ZKQ6"/>
<gene>
    <name evidence="3" type="ORF">NECHADRAFT_42774</name>
</gene>
<organism evidence="3 4">
    <name type="scientific">Fusarium vanettenii (strain ATCC MYA-4622 / CBS 123669 / FGSC 9596 / NRRL 45880 / 77-13-4)</name>
    <name type="common">Fusarium solani subsp. pisi</name>
    <dbReference type="NCBI Taxonomy" id="660122"/>
    <lineage>
        <taxon>Eukaryota</taxon>
        <taxon>Fungi</taxon>
        <taxon>Dikarya</taxon>
        <taxon>Ascomycota</taxon>
        <taxon>Pezizomycotina</taxon>
        <taxon>Sordariomycetes</taxon>
        <taxon>Hypocreomycetidae</taxon>
        <taxon>Hypocreales</taxon>
        <taxon>Nectriaceae</taxon>
        <taxon>Fusarium</taxon>
        <taxon>Fusarium solani species complex</taxon>
        <taxon>Fusarium vanettenii</taxon>
    </lineage>
</organism>
<protein>
    <recommendedName>
        <fullName evidence="2">Alpha/beta hydrolase fold-3 domain-containing protein</fullName>
    </recommendedName>
</protein>
<dbReference type="Gene3D" id="3.40.50.1820">
    <property type="entry name" value="alpha/beta hydrolase"/>
    <property type="match status" value="1"/>
</dbReference>
<dbReference type="GeneID" id="9675542"/>
<reference evidence="3 4" key="1">
    <citation type="journal article" date="2009" name="PLoS Genet.">
        <title>The genome of Nectria haematococca: contribution of supernumerary chromosomes to gene expansion.</title>
        <authorList>
            <person name="Coleman J.J."/>
            <person name="Rounsley S.D."/>
            <person name="Rodriguez-Carres M."/>
            <person name="Kuo A."/>
            <person name="Wasmann C.C."/>
            <person name="Grimwood J."/>
            <person name="Schmutz J."/>
            <person name="Taga M."/>
            <person name="White G.J."/>
            <person name="Zhou S."/>
            <person name="Schwartz D.C."/>
            <person name="Freitag M."/>
            <person name="Ma L.J."/>
            <person name="Danchin E.G."/>
            <person name="Henrissat B."/>
            <person name="Coutinho P.M."/>
            <person name="Nelson D.R."/>
            <person name="Straney D."/>
            <person name="Napoli C.A."/>
            <person name="Barker B.M."/>
            <person name="Gribskov M."/>
            <person name="Rep M."/>
            <person name="Kroken S."/>
            <person name="Molnar I."/>
            <person name="Rensing C."/>
            <person name="Kennell J.C."/>
            <person name="Zamora J."/>
            <person name="Farman M.L."/>
            <person name="Selker E.U."/>
            <person name="Salamov A."/>
            <person name="Shapiro H."/>
            <person name="Pangilinan J."/>
            <person name="Lindquist E."/>
            <person name="Lamers C."/>
            <person name="Grigoriev I.V."/>
            <person name="Geiser D.M."/>
            <person name="Covert S.F."/>
            <person name="Temporini E."/>
            <person name="Vanetten H.D."/>
        </authorList>
    </citation>
    <scope>NUCLEOTIDE SEQUENCE [LARGE SCALE GENOMIC DNA]</scope>
    <source>
        <strain evidence="4">ATCC MYA-4622 / CBS 123669 / FGSC 9596 / NRRL 45880 / 77-13-4</strain>
    </source>
</reference>
<accession>C7ZKQ6</accession>
<evidence type="ECO:0000256" key="1">
    <source>
        <dbReference type="ARBA" id="ARBA00022801"/>
    </source>
</evidence>
<dbReference type="InterPro" id="IPR013094">
    <property type="entry name" value="AB_hydrolase_3"/>
</dbReference>
<name>C7ZKQ6_FUSV7</name>
<dbReference type="EMBL" id="GG698941">
    <property type="protein sequence ID" value="EEU35337.1"/>
    <property type="molecule type" value="Genomic_DNA"/>
</dbReference>
<dbReference type="Pfam" id="PF07859">
    <property type="entry name" value="Abhydrolase_3"/>
    <property type="match status" value="1"/>
</dbReference>
<dbReference type="HOGENOM" id="CLU_012494_6_1_1"/>
<feature type="domain" description="Alpha/beta hydrolase fold-3" evidence="2">
    <location>
        <begin position="101"/>
        <end position="307"/>
    </location>
</feature>
<dbReference type="STRING" id="660122.C7ZKQ6"/>
<dbReference type="PANTHER" id="PTHR48081:SF8">
    <property type="entry name" value="ALPHA_BETA HYDROLASE FOLD-3 DOMAIN-CONTAINING PROTEIN-RELATED"/>
    <property type="match status" value="1"/>
</dbReference>
<sequence>MSQNHHSANLVEDLAVLRPPYDPLLVPAVETSKKSLPDILELESLRNLSGGFELAKILEDFPSLDHAEYSVPGLNQGDPEVVLSILRPKDPSNKLLPAFYHIHGGGQVAGNRFSALGVVMEYLAGIETVFISVEYRLAPEHRAPAALHDAYAGLLWVAEHTADLGIDGSKMIVCGGSGGAPIAAGTTMLCRNKEKPFPGALMLLTPMLDDRVDTVSSKQFEKGAPWCGITNRMAWDHVLGSERAGPRVSELIAPARATDLTGLPPTFVDAGACEVFRDEAVRFALKLWECGVSAELHVWPGAYHGFDMLGETAPVAVAARSAKLSWIKRVVASWDA</sequence>
<dbReference type="OMA" id="CELHIWP"/>
<dbReference type="VEuPathDB" id="FungiDB:NECHADRAFT_42774"/>
<dbReference type="KEGG" id="nhe:NECHADRAFT_42774"/>
<dbReference type="InterPro" id="IPR050300">
    <property type="entry name" value="GDXG_lipolytic_enzyme"/>
</dbReference>
<evidence type="ECO:0000313" key="3">
    <source>
        <dbReference type="EMBL" id="EEU35337.1"/>
    </source>
</evidence>
<evidence type="ECO:0000313" key="4">
    <source>
        <dbReference type="Proteomes" id="UP000005206"/>
    </source>
</evidence>
<keyword evidence="4" id="KW-1185">Reference proteome</keyword>